<keyword evidence="3" id="KW-1185">Reference proteome</keyword>
<feature type="transmembrane region" description="Helical" evidence="1">
    <location>
        <begin position="284"/>
        <end position="304"/>
    </location>
</feature>
<feature type="transmembrane region" description="Helical" evidence="1">
    <location>
        <begin position="351"/>
        <end position="372"/>
    </location>
</feature>
<dbReference type="AlphaFoldDB" id="A0A1I6XI97"/>
<keyword evidence="1" id="KW-1133">Transmembrane helix</keyword>
<evidence type="ECO:0008006" key="4">
    <source>
        <dbReference type="Google" id="ProtNLM"/>
    </source>
</evidence>
<feature type="transmembrane region" description="Helical" evidence="1">
    <location>
        <begin position="65"/>
        <end position="85"/>
    </location>
</feature>
<feature type="transmembrane region" description="Helical" evidence="1">
    <location>
        <begin position="393"/>
        <end position="412"/>
    </location>
</feature>
<dbReference type="OrthoDB" id="637094at2"/>
<dbReference type="Proteomes" id="UP000199673">
    <property type="component" value="Unassembled WGS sequence"/>
</dbReference>
<feature type="transmembrane region" description="Helical" evidence="1">
    <location>
        <begin position="120"/>
        <end position="138"/>
    </location>
</feature>
<evidence type="ECO:0000313" key="2">
    <source>
        <dbReference type="EMBL" id="SFT37856.1"/>
    </source>
</evidence>
<protein>
    <recommendedName>
        <fullName evidence="4">DUF4153 domain-containing protein</fullName>
    </recommendedName>
</protein>
<sequence length="413" mass="46329">MHQEIKNHINDPAFLEKLYRKNKSEFKTAFIAVYPEIMDNIPAKIWHERLTYESNSISWGSKNDFLFVAVSAFLAGMIARIPFTFSISEDFFYPRNIAFIVFPFLTAFFVWKNKVAPKTIAIISAVTVACLIYINSLPEKETDVLILACLHLPVLLWILIGVAFSGNQPKNLSKRLDFLRFNGDLIVMSALLGIAAGILSGITFGLFALIDINIGKFFQENLVVFGLPAIPILATLLTQTNPQLVNKVSPIIAKIFSPAVLIMLVVYLGAIIFSGKNPYTDRDFLLLFNSLLVGVMALIFFSVAESAEKEKNSADFWILFFLSIVTIIVNGVALSAILFRIAEWGFTPNRMAVLGSNLLMLIHLLLIAAKLFKTVTRENEGIEVGKTIVRYMPVYFIWAAFVLFIFPLIFGFK</sequence>
<feature type="transmembrane region" description="Helical" evidence="1">
    <location>
        <begin position="251"/>
        <end position="272"/>
    </location>
</feature>
<proteinExistence type="predicted"/>
<dbReference type="STRING" id="305507.SAMN04489724_0492"/>
<keyword evidence="1" id="KW-0812">Transmembrane</keyword>
<keyword evidence="1" id="KW-0472">Membrane</keyword>
<evidence type="ECO:0000313" key="3">
    <source>
        <dbReference type="Proteomes" id="UP000199673"/>
    </source>
</evidence>
<dbReference type="RefSeq" id="WP_091691111.1">
    <property type="nucleotide sequence ID" value="NZ_FPBF01000001.1"/>
</dbReference>
<accession>A0A1I6XI97</accession>
<feature type="transmembrane region" description="Helical" evidence="1">
    <location>
        <begin position="185"/>
        <end position="210"/>
    </location>
</feature>
<feature type="transmembrane region" description="Helical" evidence="1">
    <location>
        <begin position="316"/>
        <end position="339"/>
    </location>
</feature>
<feature type="transmembrane region" description="Helical" evidence="1">
    <location>
        <begin position="144"/>
        <end position="164"/>
    </location>
</feature>
<evidence type="ECO:0000256" key="1">
    <source>
        <dbReference type="SAM" id="Phobius"/>
    </source>
</evidence>
<gene>
    <name evidence="2" type="ORF">SAMN04489724_0492</name>
</gene>
<reference evidence="3" key="1">
    <citation type="submission" date="2016-10" db="EMBL/GenBank/DDBJ databases">
        <authorList>
            <person name="Varghese N."/>
            <person name="Submissions S."/>
        </authorList>
    </citation>
    <scope>NUCLEOTIDE SEQUENCE [LARGE SCALE GENOMIC DNA]</scope>
    <source>
        <strain evidence="3">DSM 23445</strain>
    </source>
</reference>
<feature type="transmembrane region" description="Helical" evidence="1">
    <location>
        <begin position="91"/>
        <end position="111"/>
    </location>
</feature>
<organism evidence="2 3">
    <name type="scientific">Algoriphagus locisalis</name>
    <dbReference type="NCBI Taxonomy" id="305507"/>
    <lineage>
        <taxon>Bacteria</taxon>
        <taxon>Pseudomonadati</taxon>
        <taxon>Bacteroidota</taxon>
        <taxon>Cytophagia</taxon>
        <taxon>Cytophagales</taxon>
        <taxon>Cyclobacteriaceae</taxon>
        <taxon>Algoriphagus</taxon>
    </lineage>
</organism>
<name>A0A1I6XI97_9BACT</name>
<feature type="transmembrane region" description="Helical" evidence="1">
    <location>
        <begin position="222"/>
        <end position="239"/>
    </location>
</feature>
<dbReference type="EMBL" id="FPBF01000001">
    <property type="protein sequence ID" value="SFT37856.1"/>
    <property type="molecule type" value="Genomic_DNA"/>
</dbReference>